<keyword evidence="3" id="KW-0206">Cytoskeleton</keyword>
<comment type="subcellular location">
    <subcellularLocation>
        <location evidence="1">Cytoplasm</location>
        <location evidence="1">Cytoskeleton</location>
    </subcellularLocation>
</comment>
<reference evidence="7" key="2">
    <citation type="submission" date="2015-01" db="EMBL/GenBank/DDBJ databases">
        <title>Evolutionary Origins and Diversification of the Mycorrhizal Mutualists.</title>
        <authorList>
            <consortium name="DOE Joint Genome Institute"/>
            <consortium name="Mycorrhizal Genomics Consortium"/>
            <person name="Kohler A."/>
            <person name="Kuo A."/>
            <person name="Nagy L.G."/>
            <person name="Floudas D."/>
            <person name="Copeland A."/>
            <person name="Barry K.W."/>
            <person name="Cichocki N."/>
            <person name="Veneault-Fourrey C."/>
            <person name="LaButti K."/>
            <person name="Lindquist E.A."/>
            <person name="Lipzen A."/>
            <person name="Lundell T."/>
            <person name="Morin E."/>
            <person name="Murat C."/>
            <person name="Riley R."/>
            <person name="Ohm R."/>
            <person name="Sun H."/>
            <person name="Tunlid A."/>
            <person name="Henrissat B."/>
            <person name="Grigoriev I.V."/>
            <person name="Hibbett D.S."/>
            <person name="Martin F."/>
        </authorList>
    </citation>
    <scope>NUCLEOTIDE SEQUENCE [LARGE SCALE GENOMIC DNA]</scope>
    <source>
        <strain evidence="7">Zn</strain>
    </source>
</reference>
<evidence type="ECO:0000313" key="7">
    <source>
        <dbReference type="Proteomes" id="UP000054321"/>
    </source>
</evidence>
<comment type="similarity">
    <text evidence="4">Belongs to the dynactin subunits 5/6 family. Dynactin subunit 5 subfamily.</text>
</comment>
<dbReference type="GO" id="GO:0005869">
    <property type="term" value="C:dynactin complex"/>
    <property type="evidence" value="ECO:0007669"/>
    <property type="project" value="TreeGrafter"/>
</dbReference>
<dbReference type="SUPFAM" id="SSF51161">
    <property type="entry name" value="Trimeric LpxA-like enzymes"/>
    <property type="match status" value="1"/>
</dbReference>
<name>A0A0C3DUD8_OIDMZ</name>
<evidence type="ECO:0000256" key="3">
    <source>
        <dbReference type="ARBA" id="ARBA00023212"/>
    </source>
</evidence>
<evidence type="ECO:0000256" key="5">
    <source>
        <dbReference type="ARBA" id="ARBA00034865"/>
    </source>
</evidence>
<protein>
    <recommendedName>
        <fullName evidence="5">Dynactin subunit 5</fullName>
    </recommendedName>
</protein>
<evidence type="ECO:0000313" key="6">
    <source>
        <dbReference type="EMBL" id="KIN05678.1"/>
    </source>
</evidence>
<dbReference type="InParanoid" id="A0A0C3DUD8"/>
<dbReference type="OrthoDB" id="417208at2759"/>
<dbReference type="Pfam" id="PF21711">
    <property type="entry name" value="DCTN5"/>
    <property type="match status" value="1"/>
</dbReference>
<dbReference type="PANTHER" id="PTHR46126:SF1">
    <property type="entry name" value="DYNACTIN SUBUNIT 5"/>
    <property type="match status" value="1"/>
</dbReference>
<dbReference type="CDD" id="cd03359">
    <property type="entry name" value="LbH_Dynactin_5"/>
    <property type="match status" value="1"/>
</dbReference>
<reference evidence="6 7" key="1">
    <citation type="submission" date="2014-04" db="EMBL/GenBank/DDBJ databases">
        <authorList>
            <consortium name="DOE Joint Genome Institute"/>
            <person name="Kuo A."/>
            <person name="Martino E."/>
            <person name="Perotto S."/>
            <person name="Kohler A."/>
            <person name="Nagy L.G."/>
            <person name="Floudas D."/>
            <person name="Copeland A."/>
            <person name="Barry K.W."/>
            <person name="Cichocki N."/>
            <person name="Veneault-Fourrey C."/>
            <person name="LaButti K."/>
            <person name="Lindquist E.A."/>
            <person name="Lipzen A."/>
            <person name="Lundell T."/>
            <person name="Morin E."/>
            <person name="Murat C."/>
            <person name="Sun H."/>
            <person name="Tunlid A."/>
            <person name="Henrissat B."/>
            <person name="Grigoriev I.V."/>
            <person name="Hibbett D.S."/>
            <person name="Martin F."/>
            <person name="Nordberg H.P."/>
            <person name="Cantor M.N."/>
            <person name="Hua S.X."/>
        </authorList>
    </citation>
    <scope>NUCLEOTIDE SEQUENCE [LARGE SCALE GENOMIC DNA]</scope>
    <source>
        <strain evidence="6 7">Zn</strain>
    </source>
</reference>
<dbReference type="AlphaFoldDB" id="A0A0C3DUD8"/>
<evidence type="ECO:0000256" key="4">
    <source>
        <dbReference type="ARBA" id="ARBA00034706"/>
    </source>
</evidence>
<gene>
    <name evidence="6" type="ORF">OIDMADRAFT_189126</name>
</gene>
<evidence type="ECO:0000256" key="1">
    <source>
        <dbReference type="ARBA" id="ARBA00004245"/>
    </source>
</evidence>
<keyword evidence="2" id="KW-0963">Cytoplasm</keyword>
<dbReference type="Proteomes" id="UP000054321">
    <property type="component" value="Unassembled WGS sequence"/>
</dbReference>
<dbReference type="STRING" id="913774.A0A0C3DUD8"/>
<dbReference type="InterPro" id="IPR047125">
    <property type="entry name" value="DCTN5"/>
</dbReference>
<accession>A0A0C3DUD8</accession>
<dbReference type="EMBL" id="KN832871">
    <property type="protein sequence ID" value="KIN05678.1"/>
    <property type="molecule type" value="Genomic_DNA"/>
</dbReference>
<dbReference type="PANTHER" id="PTHR46126">
    <property type="entry name" value="DYNACTIN SUBUNIT 5"/>
    <property type="match status" value="1"/>
</dbReference>
<dbReference type="InterPro" id="IPR011004">
    <property type="entry name" value="Trimer_LpxA-like_sf"/>
</dbReference>
<evidence type="ECO:0000256" key="2">
    <source>
        <dbReference type="ARBA" id="ARBA00022490"/>
    </source>
</evidence>
<proteinExistence type="inferred from homology"/>
<dbReference type="HOGENOM" id="CLU_088622_0_0_1"/>
<keyword evidence="7" id="KW-1185">Reference proteome</keyword>
<sequence>MSRKPAKGEYIETDTGNKVSRRSQIIGTTNIILGGKTVIQAEVIIRGDLLRTYPSSNPNEKQGTPVAVAIGRYCFFSRGCELRPPGKLYKGSFSHYPLKIADHVFVGPGSIIEAALIGSHVNIGSNVVVGKFAIIKDFVKILDGTVVPANMVIPSFSIVAGRPAQIVGEIAEGEIEGFDLREAYRAVGNS</sequence>
<dbReference type="Gene3D" id="2.160.10.10">
    <property type="entry name" value="Hexapeptide repeat proteins"/>
    <property type="match status" value="1"/>
</dbReference>
<organism evidence="6 7">
    <name type="scientific">Oidiodendron maius (strain Zn)</name>
    <dbReference type="NCBI Taxonomy" id="913774"/>
    <lineage>
        <taxon>Eukaryota</taxon>
        <taxon>Fungi</taxon>
        <taxon>Dikarya</taxon>
        <taxon>Ascomycota</taxon>
        <taxon>Pezizomycotina</taxon>
        <taxon>Leotiomycetes</taxon>
        <taxon>Leotiomycetes incertae sedis</taxon>
        <taxon>Myxotrichaceae</taxon>
        <taxon>Oidiodendron</taxon>
    </lineage>
</organism>